<gene>
    <name evidence="1" type="ORF">ACFO5X_20915</name>
</gene>
<proteinExistence type="predicted"/>
<evidence type="ECO:0000313" key="2">
    <source>
        <dbReference type="Proteomes" id="UP001595973"/>
    </source>
</evidence>
<dbReference type="Proteomes" id="UP001595973">
    <property type="component" value="Unassembled WGS sequence"/>
</dbReference>
<sequence length="182" mass="21397">MTYSNRIQIAQATTDWAKSLAQRSTHFVTLNPHRPARFDRGGVNTRGSDAHALLRRWDAYVNCDLIGKRWQEAGMRHLRCEWVAYPEGHELNRHWHLLWRLSADLYPERVDRAINDHLIRSTTYERQLEHLLNWHWKRVIPSGTCVIREVSSPDGLAFYATKEQIFTDNQASFITSKEFHTS</sequence>
<accession>A0ABV9KMI2</accession>
<evidence type="ECO:0008006" key="3">
    <source>
        <dbReference type="Google" id="ProtNLM"/>
    </source>
</evidence>
<protein>
    <recommendedName>
        <fullName evidence="3">Replication endonuclease</fullName>
    </recommendedName>
</protein>
<name>A0ABV9KMI2_9RHOB</name>
<dbReference type="EMBL" id="JBHSGI010000032">
    <property type="protein sequence ID" value="MFC4671024.1"/>
    <property type="molecule type" value="Genomic_DNA"/>
</dbReference>
<reference evidence="2" key="1">
    <citation type="journal article" date="2019" name="Int. J. Syst. Evol. Microbiol.">
        <title>The Global Catalogue of Microorganisms (GCM) 10K type strain sequencing project: providing services to taxonomists for standard genome sequencing and annotation.</title>
        <authorList>
            <consortium name="The Broad Institute Genomics Platform"/>
            <consortium name="The Broad Institute Genome Sequencing Center for Infectious Disease"/>
            <person name="Wu L."/>
            <person name="Ma J."/>
        </authorList>
    </citation>
    <scope>NUCLEOTIDE SEQUENCE [LARGE SCALE GENOMIC DNA]</scope>
    <source>
        <strain evidence="2">CGMCC 4.7283</strain>
    </source>
</reference>
<keyword evidence="2" id="KW-1185">Reference proteome</keyword>
<evidence type="ECO:0000313" key="1">
    <source>
        <dbReference type="EMBL" id="MFC4671024.1"/>
    </source>
</evidence>
<comment type="caution">
    <text evidence="1">The sequence shown here is derived from an EMBL/GenBank/DDBJ whole genome shotgun (WGS) entry which is preliminary data.</text>
</comment>
<organism evidence="1 2">
    <name type="scientific">Seohaeicola nanhaiensis</name>
    <dbReference type="NCBI Taxonomy" id="1387282"/>
    <lineage>
        <taxon>Bacteria</taxon>
        <taxon>Pseudomonadati</taxon>
        <taxon>Pseudomonadota</taxon>
        <taxon>Alphaproteobacteria</taxon>
        <taxon>Rhodobacterales</taxon>
        <taxon>Roseobacteraceae</taxon>
        <taxon>Seohaeicola</taxon>
    </lineage>
</organism>
<dbReference type="RefSeq" id="WP_380720861.1">
    <property type="nucleotide sequence ID" value="NZ_JBHSGI010000032.1"/>
</dbReference>